<dbReference type="SUPFAM" id="SSF56784">
    <property type="entry name" value="HAD-like"/>
    <property type="match status" value="1"/>
</dbReference>
<evidence type="ECO:0000313" key="1">
    <source>
        <dbReference type="EMBL" id="APH06240.1"/>
    </source>
</evidence>
<dbReference type="GO" id="GO:0005829">
    <property type="term" value="C:cytosol"/>
    <property type="evidence" value="ECO:0007669"/>
    <property type="project" value="TreeGrafter"/>
</dbReference>
<dbReference type="PANTHER" id="PTHR10000">
    <property type="entry name" value="PHOSPHOSERINE PHOSPHATASE"/>
    <property type="match status" value="1"/>
</dbReference>
<evidence type="ECO:0000313" key="2">
    <source>
        <dbReference type="Proteomes" id="UP000181936"/>
    </source>
</evidence>
<protein>
    <submittedName>
        <fullName evidence="1">Uncharacterized protein</fullName>
    </submittedName>
</protein>
<dbReference type="STRING" id="1547283.A9C19_16740"/>
<dbReference type="InterPro" id="IPR023214">
    <property type="entry name" value="HAD_sf"/>
</dbReference>
<dbReference type="AlphaFoldDB" id="A0A1L3MVE2"/>
<dbReference type="KEGG" id="bwh:A9C19_16740"/>
<name>A0A1L3MVE2_9BACI</name>
<reference evidence="1 2" key="1">
    <citation type="journal article" date="2016" name="Sci. Rep.">
        <title>Complete genome sequence and transcriptomic analysis of a novel marine strain Bacillus weihaiensis reveals the mechanism of brown algae degradation.</title>
        <authorList>
            <person name="Zhu Y."/>
            <person name="Chen P."/>
            <person name="Bao Y."/>
            <person name="Men Y."/>
            <person name="Zeng Y."/>
            <person name="Yang J."/>
            <person name="Sun J."/>
            <person name="Sun Y."/>
        </authorList>
    </citation>
    <scope>NUCLEOTIDE SEQUENCE [LARGE SCALE GENOMIC DNA]</scope>
    <source>
        <strain evidence="1 2">Alg07</strain>
    </source>
</reference>
<dbReference type="Proteomes" id="UP000181936">
    <property type="component" value="Chromosome"/>
</dbReference>
<dbReference type="Pfam" id="PF08282">
    <property type="entry name" value="Hydrolase_3"/>
    <property type="match status" value="1"/>
</dbReference>
<dbReference type="OrthoDB" id="9781413at2"/>
<dbReference type="EMBL" id="CP016020">
    <property type="protein sequence ID" value="APH06240.1"/>
    <property type="molecule type" value="Genomic_DNA"/>
</dbReference>
<keyword evidence="2" id="KW-1185">Reference proteome</keyword>
<dbReference type="Gene3D" id="3.40.50.1000">
    <property type="entry name" value="HAD superfamily/HAD-like"/>
    <property type="match status" value="1"/>
</dbReference>
<organism evidence="1 2">
    <name type="scientific">Bacillus weihaiensis</name>
    <dbReference type="NCBI Taxonomy" id="1547283"/>
    <lineage>
        <taxon>Bacteria</taxon>
        <taxon>Bacillati</taxon>
        <taxon>Bacillota</taxon>
        <taxon>Bacilli</taxon>
        <taxon>Bacillales</taxon>
        <taxon>Bacillaceae</taxon>
        <taxon>Bacillus</taxon>
    </lineage>
</organism>
<proteinExistence type="predicted"/>
<gene>
    <name evidence="1" type="ORF">A9C19_16740</name>
</gene>
<dbReference type="GO" id="GO:0016791">
    <property type="term" value="F:phosphatase activity"/>
    <property type="evidence" value="ECO:0007669"/>
    <property type="project" value="TreeGrafter"/>
</dbReference>
<dbReference type="InterPro" id="IPR036412">
    <property type="entry name" value="HAD-like_sf"/>
</dbReference>
<dbReference type="PANTHER" id="PTHR10000:SF55">
    <property type="entry name" value="5-AMINO-6-(5-PHOSPHO-D-RIBITYLAMINO)URACIL PHOSPHATASE YCSE"/>
    <property type="match status" value="1"/>
</dbReference>
<accession>A0A1L3MVE2</accession>
<dbReference type="RefSeq" id="WP_083584424.1">
    <property type="nucleotide sequence ID" value="NZ_CP016020.1"/>
</dbReference>
<dbReference type="GO" id="GO:0000287">
    <property type="term" value="F:magnesium ion binding"/>
    <property type="evidence" value="ECO:0007669"/>
    <property type="project" value="TreeGrafter"/>
</dbReference>
<sequence length="101" mass="11166">MGFFIEISPDRSGFSLTATLMSLNRSKECAIQEIAELLTIPPNKIIVFGDDFNDIGMFHLCGYPVAMGNAIEELKCIAREVTDTNDNDGVAKTIEALFELY</sequence>